<evidence type="ECO:0000313" key="3">
    <source>
        <dbReference type="Proteomes" id="UP001362999"/>
    </source>
</evidence>
<keyword evidence="1" id="KW-0812">Transmembrane</keyword>
<keyword evidence="1" id="KW-0472">Membrane</keyword>
<dbReference type="AlphaFoldDB" id="A0AAV9ZFK8"/>
<reference evidence="2 3" key="1">
    <citation type="journal article" date="2024" name="J Genomics">
        <title>Draft genome sequencing and assembly of Favolaschia claudopus CIRM-BRFM 2984 isolated from oak limbs.</title>
        <authorList>
            <person name="Navarro D."/>
            <person name="Drula E."/>
            <person name="Chaduli D."/>
            <person name="Cazenave R."/>
            <person name="Ahrendt S."/>
            <person name="Wang J."/>
            <person name="Lipzen A."/>
            <person name="Daum C."/>
            <person name="Barry K."/>
            <person name="Grigoriev I.V."/>
            <person name="Favel A."/>
            <person name="Rosso M.N."/>
            <person name="Martin F."/>
        </authorList>
    </citation>
    <scope>NUCLEOTIDE SEQUENCE [LARGE SCALE GENOMIC DNA]</scope>
    <source>
        <strain evidence="2 3">CIRM-BRFM 2984</strain>
    </source>
</reference>
<comment type="caution">
    <text evidence="2">The sequence shown here is derived from an EMBL/GenBank/DDBJ whole genome shotgun (WGS) entry which is preliminary data.</text>
</comment>
<organism evidence="2 3">
    <name type="scientific">Favolaschia claudopus</name>
    <dbReference type="NCBI Taxonomy" id="2862362"/>
    <lineage>
        <taxon>Eukaryota</taxon>
        <taxon>Fungi</taxon>
        <taxon>Dikarya</taxon>
        <taxon>Basidiomycota</taxon>
        <taxon>Agaricomycotina</taxon>
        <taxon>Agaricomycetes</taxon>
        <taxon>Agaricomycetidae</taxon>
        <taxon>Agaricales</taxon>
        <taxon>Marasmiineae</taxon>
        <taxon>Mycenaceae</taxon>
        <taxon>Favolaschia</taxon>
    </lineage>
</organism>
<accession>A0AAV9ZFK8</accession>
<keyword evidence="1" id="KW-1133">Transmembrane helix</keyword>
<evidence type="ECO:0000256" key="1">
    <source>
        <dbReference type="SAM" id="Phobius"/>
    </source>
</evidence>
<evidence type="ECO:0000313" key="2">
    <source>
        <dbReference type="EMBL" id="KAK6980912.1"/>
    </source>
</evidence>
<proteinExistence type="predicted"/>
<name>A0AAV9ZFK8_9AGAR</name>
<protein>
    <submittedName>
        <fullName evidence="2">Uncharacterized protein</fullName>
    </submittedName>
</protein>
<sequence>MFDGVSQRIQRAATAAQAAQPAWRSLVLVTVALLWLTVVLYIQQDTQSSLGTHSEELLAHISATNPDSSSVLGESTALAR</sequence>
<keyword evidence="3" id="KW-1185">Reference proteome</keyword>
<gene>
    <name evidence="2" type="ORF">R3P38DRAFT_3234986</name>
</gene>
<dbReference type="EMBL" id="JAWWNJ010000155">
    <property type="protein sequence ID" value="KAK6980912.1"/>
    <property type="molecule type" value="Genomic_DNA"/>
</dbReference>
<dbReference type="Proteomes" id="UP001362999">
    <property type="component" value="Unassembled WGS sequence"/>
</dbReference>
<feature type="transmembrane region" description="Helical" evidence="1">
    <location>
        <begin position="21"/>
        <end position="42"/>
    </location>
</feature>